<dbReference type="InterPro" id="IPR018356">
    <property type="entry name" value="Tscrpt_reg_HTH_DeoR_CS"/>
</dbReference>
<dbReference type="InterPro" id="IPR036388">
    <property type="entry name" value="WH-like_DNA-bd_sf"/>
</dbReference>
<dbReference type="SMART" id="SM00420">
    <property type="entry name" value="HTH_DEOR"/>
    <property type="match status" value="1"/>
</dbReference>
<accession>A0A011WSI7</accession>
<comment type="caution">
    <text evidence="5">The sequence shown here is derived from an EMBL/GenBank/DDBJ whole genome shotgun (WGS) entry which is preliminary data.</text>
</comment>
<dbReference type="Pfam" id="PF00455">
    <property type="entry name" value="DeoRC"/>
    <property type="match status" value="1"/>
</dbReference>
<dbReference type="EMBL" id="JEOB01000002">
    <property type="protein sequence ID" value="EXM39970.1"/>
    <property type="molecule type" value="Genomic_DNA"/>
</dbReference>
<dbReference type="InterPro" id="IPR037171">
    <property type="entry name" value="NagB/RpiA_transferase-like"/>
</dbReference>
<protein>
    <submittedName>
        <fullName evidence="5">DeoR faimly transcriptional regulator</fullName>
    </submittedName>
</protein>
<dbReference type="PANTHER" id="PTHR30363">
    <property type="entry name" value="HTH-TYPE TRANSCRIPTIONAL REGULATOR SRLR-RELATED"/>
    <property type="match status" value="1"/>
</dbReference>
<dbReference type="Pfam" id="PF08220">
    <property type="entry name" value="HTH_DeoR"/>
    <property type="match status" value="1"/>
</dbReference>
<evidence type="ECO:0000256" key="3">
    <source>
        <dbReference type="ARBA" id="ARBA00023163"/>
    </source>
</evidence>
<dbReference type="PROSITE" id="PS00894">
    <property type="entry name" value="HTH_DEOR_1"/>
    <property type="match status" value="1"/>
</dbReference>
<dbReference type="InterPro" id="IPR036390">
    <property type="entry name" value="WH_DNA-bd_sf"/>
</dbReference>
<feature type="domain" description="HTH deoR-type" evidence="4">
    <location>
        <begin position="3"/>
        <end position="58"/>
    </location>
</feature>
<dbReference type="OrthoDB" id="9797223at2"/>
<proteinExistence type="predicted"/>
<organism evidence="5 6">
    <name type="scientific">Ruminococcus albus SY3</name>
    <dbReference type="NCBI Taxonomy" id="1341156"/>
    <lineage>
        <taxon>Bacteria</taxon>
        <taxon>Bacillati</taxon>
        <taxon>Bacillota</taxon>
        <taxon>Clostridia</taxon>
        <taxon>Eubacteriales</taxon>
        <taxon>Oscillospiraceae</taxon>
        <taxon>Ruminococcus</taxon>
    </lineage>
</organism>
<dbReference type="InterPro" id="IPR014036">
    <property type="entry name" value="DeoR-like_C"/>
</dbReference>
<evidence type="ECO:0000256" key="2">
    <source>
        <dbReference type="ARBA" id="ARBA00023125"/>
    </source>
</evidence>
<dbReference type="Proteomes" id="UP000021369">
    <property type="component" value="Unassembled WGS sequence"/>
</dbReference>
<sequence>MLTEERHSIILNSVNSNKSVQLGELCELLNASESTVRRDLNALAKKGLLVKVHGGAISVNDSFVYEEQDIEKKSKLFNDEKLAIARYAASLIDDGDFVFIDAGTTTEKMIDFIPDKDVTFVTNAFIHAKKLAQRGFKVFIPAGEIKLATEAIVGAECVSSLQSYNFTKSFIGANGISLSGDISTPDRNEASVKTAVIRNSRMVYILADHSKFEQITSVSFADLGRVMIITDKLGDKKYLSATNIKEVM</sequence>
<dbReference type="GO" id="GO:0003700">
    <property type="term" value="F:DNA-binding transcription factor activity"/>
    <property type="evidence" value="ECO:0007669"/>
    <property type="project" value="InterPro"/>
</dbReference>
<dbReference type="PROSITE" id="PS51000">
    <property type="entry name" value="HTH_DEOR_2"/>
    <property type="match status" value="1"/>
</dbReference>
<dbReference type="InterPro" id="IPR050313">
    <property type="entry name" value="Carb_Metab_HTH_regulators"/>
</dbReference>
<evidence type="ECO:0000256" key="1">
    <source>
        <dbReference type="ARBA" id="ARBA00023015"/>
    </source>
</evidence>
<dbReference type="SMART" id="SM01134">
    <property type="entry name" value="DeoRC"/>
    <property type="match status" value="1"/>
</dbReference>
<keyword evidence="6" id="KW-1185">Reference proteome</keyword>
<keyword evidence="1" id="KW-0805">Transcription regulation</keyword>
<evidence type="ECO:0000313" key="5">
    <source>
        <dbReference type="EMBL" id="EXM39970.1"/>
    </source>
</evidence>
<dbReference type="SUPFAM" id="SSF46785">
    <property type="entry name" value="Winged helix' DNA-binding domain"/>
    <property type="match status" value="1"/>
</dbReference>
<name>A0A011WSI7_RUMAL</name>
<dbReference type="PANTHER" id="PTHR30363:SF56">
    <property type="entry name" value="TRANSCRIPTIONAL REGULATOR, DEOR FAMILY"/>
    <property type="match status" value="1"/>
</dbReference>
<dbReference type="Gene3D" id="1.10.10.10">
    <property type="entry name" value="Winged helix-like DNA-binding domain superfamily/Winged helix DNA-binding domain"/>
    <property type="match status" value="1"/>
</dbReference>
<evidence type="ECO:0000313" key="6">
    <source>
        <dbReference type="Proteomes" id="UP000021369"/>
    </source>
</evidence>
<gene>
    <name evidence="5" type="ORF">RASY3_09805</name>
</gene>
<reference evidence="5 6" key="1">
    <citation type="submission" date="2013-06" db="EMBL/GenBank/DDBJ databases">
        <title>Rumen cellulosomics: divergent fiber-degrading strategies revealed by comparative genome-wide analysis of six Ruminococcal strains.</title>
        <authorList>
            <person name="Dassa B."/>
            <person name="Borovok I."/>
            <person name="Lamed R."/>
            <person name="Flint H."/>
            <person name="Yeoman C.J."/>
            <person name="White B."/>
            <person name="Bayer E.A."/>
        </authorList>
    </citation>
    <scope>NUCLEOTIDE SEQUENCE [LARGE SCALE GENOMIC DNA]</scope>
    <source>
        <strain evidence="5 6">SY3</strain>
    </source>
</reference>
<keyword evidence="2" id="KW-0238">DNA-binding</keyword>
<keyword evidence="3" id="KW-0804">Transcription</keyword>
<dbReference type="AlphaFoldDB" id="A0A011WSI7"/>
<dbReference type="RefSeq" id="WP_024856207.1">
    <property type="nucleotide sequence ID" value="NZ_JEOB01000002.1"/>
</dbReference>
<evidence type="ECO:0000259" key="4">
    <source>
        <dbReference type="PROSITE" id="PS51000"/>
    </source>
</evidence>
<dbReference type="SUPFAM" id="SSF100950">
    <property type="entry name" value="NagB/RpiA/CoA transferase-like"/>
    <property type="match status" value="1"/>
</dbReference>
<dbReference type="PRINTS" id="PR00037">
    <property type="entry name" value="HTHLACR"/>
</dbReference>
<dbReference type="GO" id="GO:0003677">
    <property type="term" value="F:DNA binding"/>
    <property type="evidence" value="ECO:0007669"/>
    <property type="project" value="UniProtKB-KW"/>
</dbReference>
<dbReference type="InterPro" id="IPR001034">
    <property type="entry name" value="DeoR_HTH"/>
</dbReference>
<dbReference type="Gene3D" id="3.40.50.1360">
    <property type="match status" value="1"/>
</dbReference>
<dbReference type="PATRIC" id="fig|1341156.4.peg.1259"/>